<feature type="compositionally biased region" description="Polar residues" evidence="1">
    <location>
        <begin position="90"/>
        <end position="111"/>
    </location>
</feature>
<feature type="region of interest" description="Disordered" evidence="1">
    <location>
        <begin position="1"/>
        <end position="111"/>
    </location>
</feature>
<feature type="compositionally biased region" description="Basic and acidic residues" evidence="1">
    <location>
        <begin position="1"/>
        <end position="32"/>
    </location>
</feature>
<gene>
    <name evidence="2" type="ORF">M0812_04118</name>
</gene>
<reference evidence="2" key="1">
    <citation type="submission" date="2022-08" db="EMBL/GenBank/DDBJ databases">
        <title>Novel sulphate-reducing endosymbionts in the free-living metamonad Anaeramoeba.</title>
        <authorList>
            <person name="Jerlstrom-Hultqvist J."/>
            <person name="Cepicka I."/>
            <person name="Gallot-Lavallee L."/>
            <person name="Salas-Leiva D."/>
            <person name="Curtis B.A."/>
            <person name="Zahonova K."/>
            <person name="Pipaliya S."/>
            <person name="Dacks J."/>
            <person name="Roger A.J."/>
        </authorList>
    </citation>
    <scope>NUCLEOTIDE SEQUENCE</scope>
    <source>
        <strain evidence="2">Busselton2</strain>
    </source>
</reference>
<name>A0AAV8ADX8_9EUKA</name>
<organism evidence="2 3">
    <name type="scientific">Anaeramoeba flamelloides</name>
    <dbReference type="NCBI Taxonomy" id="1746091"/>
    <lineage>
        <taxon>Eukaryota</taxon>
        <taxon>Metamonada</taxon>
        <taxon>Anaeramoebidae</taxon>
        <taxon>Anaeramoeba</taxon>
    </lineage>
</organism>
<dbReference type="AlphaFoldDB" id="A0AAV8ADX8"/>
<evidence type="ECO:0000256" key="1">
    <source>
        <dbReference type="SAM" id="MobiDB-lite"/>
    </source>
</evidence>
<accession>A0AAV8ADX8</accession>
<proteinExistence type="predicted"/>
<evidence type="ECO:0000313" key="3">
    <source>
        <dbReference type="Proteomes" id="UP001146793"/>
    </source>
</evidence>
<comment type="caution">
    <text evidence="2">The sequence shown here is derived from an EMBL/GenBank/DDBJ whole genome shotgun (WGS) entry which is preliminary data.</text>
</comment>
<protein>
    <submittedName>
        <fullName evidence="2">Uncharacterized protein</fullName>
    </submittedName>
</protein>
<dbReference type="Proteomes" id="UP001146793">
    <property type="component" value="Unassembled WGS sequence"/>
</dbReference>
<dbReference type="EMBL" id="JANTQA010000008">
    <property type="protein sequence ID" value="KAJ3452352.1"/>
    <property type="molecule type" value="Genomic_DNA"/>
</dbReference>
<evidence type="ECO:0000313" key="2">
    <source>
        <dbReference type="EMBL" id="KAJ3452352.1"/>
    </source>
</evidence>
<sequence length="111" mass="13164">MIDENQNLKEQRTNNQEKEPPKLPKRGTDYHRLIHNRIKNIEISNQRRLKGNLETNPKKVPRPLPRLQKSKSAPLHHNSPHNPIPLPKRMNTNKMSQFNQRSKTITNLRKK</sequence>